<feature type="compositionally biased region" description="Basic residues" evidence="1">
    <location>
        <begin position="24"/>
        <end position="35"/>
    </location>
</feature>
<dbReference type="EMBL" id="MH790583">
    <property type="protein sequence ID" value="QBH78438.1"/>
    <property type="molecule type" value="Genomic_DNA"/>
</dbReference>
<protein>
    <submittedName>
        <fullName evidence="2">Uncharacterized protein</fullName>
    </submittedName>
</protein>
<feature type="compositionally biased region" description="Polar residues" evidence="1">
    <location>
        <begin position="11"/>
        <end position="23"/>
    </location>
</feature>
<proteinExistence type="predicted"/>
<accession>A0A481TBE0</accession>
<name>A0A481TBE0_HHV2</name>
<feature type="region of interest" description="Disordered" evidence="1">
    <location>
        <begin position="1"/>
        <end position="39"/>
    </location>
</feature>
<organismHost>
    <name type="scientific">Homo sapiens</name>
    <name type="common">Human</name>
    <dbReference type="NCBI Taxonomy" id="9606"/>
</organismHost>
<reference evidence="2" key="1">
    <citation type="submission" date="2018-08" db="EMBL/GenBank/DDBJ databases">
        <title>HSV2 whole genome sequences from clinical isolates.</title>
        <authorList>
            <person name="Roychoudhury P."/>
            <person name="Greninger A.L."/>
            <person name="Jerome K.R."/>
            <person name="Johnston C."/>
            <person name="Wald A."/>
            <person name="Xie H."/>
        </authorList>
    </citation>
    <scope>NUCLEOTIDE SEQUENCE</scope>
    <source>
        <strain evidence="2">2003-24998</strain>
    </source>
</reference>
<sequence length="59" mass="6582">MPRRGGRSAGPETTASGLSSSTRGRYRCVPRRGAPRKYIGGADWHQRRCTTRARGRRPL</sequence>
<evidence type="ECO:0000256" key="1">
    <source>
        <dbReference type="SAM" id="MobiDB-lite"/>
    </source>
</evidence>
<organism evidence="2">
    <name type="scientific">Human herpesvirus 2</name>
    <name type="common">HHV-2</name>
    <name type="synonym">Human herpes simplex virus 2</name>
    <dbReference type="NCBI Taxonomy" id="10310"/>
    <lineage>
        <taxon>Viruses</taxon>
        <taxon>Duplodnaviria</taxon>
        <taxon>Heunggongvirae</taxon>
        <taxon>Peploviricota</taxon>
        <taxon>Herviviricetes</taxon>
        <taxon>Herpesvirales</taxon>
        <taxon>Orthoherpesviridae</taxon>
        <taxon>Alphaherpesvirinae</taxon>
        <taxon>Simplexvirus</taxon>
        <taxon>Simplexvirus humanalpha2</taxon>
    </lineage>
</organism>
<evidence type="ECO:0000313" key="2">
    <source>
        <dbReference type="EMBL" id="QBH78438.1"/>
    </source>
</evidence>